<proteinExistence type="predicted"/>
<accession>A0A3P3RIR0</accession>
<evidence type="ECO:0000256" key="1">
    <source>
        <dbReference type="SAM" id="Phobius"/>
    </source>
</evidence>
<dbReference type="EMBL" id="RRCH01000007">
    <property type="protein sequence ID" value="RRJ32690.1"/>
    <property type="molecule type" value="Genomic_DNA"/>
</dbReference>
<sequence>MSNVSRADQVDSDGSIGHKLKEFFGSITGKIFSFVVFLFVFGRLLDWVAINTGLIEHSTMVSVLIGMSYSLAAVIVLVGLVVGIVISVR</sequence>
<evidence type="ECO:0000313" key="2">
    <source>
        <dbReference type="EMBL" id="RRJ32690.1"/>
    </source>
</evidence>
<keyword evidence="1" id="KW-0472">Membrane</keyword>
<protein>
    <submittedName>
        <fullName evidence="2">Uncharacterized protein</fullName>
    </submittedName>
</protein>
<keyword evidence="1" id="KW-0812">Transmembrane</keyword>
<keyword evidence="3" id="KW-1185">Reference proteome</keyword>
<dbReference type="Proteomes" id="UP000282322">
    <property type="component" value="Unassembled WGS sequence"/>
</dbReference>
<comment type="caution">
    <text evidence="2">The sequence shown here is derived from an EMBL/GenBank/DDBJ whole genome shotgun (WGS) entry which is preliminary data.</text>
</comment>
<dbReference type="RefSeq" id="WP_124953916.1">
    <property type="nucleotide sequence ID" value="NZ_RRCH01000007.1"/>
</dbReference>
<name>A0A3P3RIR0_9EURY</name>
<gene>
    <name evidence="2" type="ORF">EIK79_04335</name>
</gene>
<evidence type="ECO:0000313" key="3">
    <source>
        <dbReference type="Proteomes" id="UP000282322"/>
    </source>
</evidence>
<keyword evidence="1" id="KW-1133">Transmembrane helix</keyword>
<feature type="transmembrane region" description="Helical" evidence="1">
    <location>
        <begin position="31"/>
        <end position="50"/>
    </location>
</feature>
<feature type="transmembrane region" description="Helical" evidence="1">
    <location>
        <begin position="62"/>
        <end position="88"/>
    </location>
</feature>
<organism evidence="2 3">
    <name type="scientific">Halocatena pleomorpha</name>
    <dbReference type="NCBI Taxonomy" id="1785090"/>
    <lineage>
        <taxon>Archaea</taxon>
        <taxon>Methanobacteriati</taxon>
        <taxon>Methanobacteriota</taxon>
        <taxon>Stenosarchaea group</taxon>
        <taxon>Halobacteria</taxon>
        <taxon>Halobacteriales</taxon>
        <taxon>Natronomonadaceae</taxon>
        <taxon>Halocatena</taxon>
    </lineage>
</organism>
<reference evidence="2 3" key="1">
    <citation type="submission" date="2018-11" db="EMBL/GenBank/DDBJ databases">
        <title>Taxonoimc description of Halomarina strain SPP-AMP-1.</title>
        <authorList>
            <person name="Pal Y."/>
            <person name="Srinivasana K."/>
            <person name="Verma A."/>
            <person name="Kumar P."/>
        </authorList>
    </citation>
    <scope>NUCLEOTIDE SEQUENCE [LARGE SCALE GENOMIC DNA]</scope>
    <source>
        <strain evidence="2 3">SPP-AMP-1</strain>
    </source>
</reference>
<dbReference type="AlphaFoldDB" id="A0A3P3RIR0"/>